<dbReference type="Proteomes" id="UP000301751">
    <property type="component" value="Unassembled WGS sequence"/>
</dbReference>
<dbReference type="EMBL" id="BJCL01000008">
    <property type="protein sequence ID" value="GCL64217.1"/>
    <property type="molecule type" value="Genomic_DNA"/>
</dbReference>
<dbReference type="InterPro" id="IPR011723">
    <property type="entry name" value="Znf/thioredoxin_put"/>
</dbReference>
<dbReference type="AlphaFoldDB" id="A0A480AVT1"/>
<organism evidence="4 5">
    <name type="scientific">Pseudaquabacterium pictum</name>
    <dbReference type="NCBI Taxonomy" id="2315236"/>
    <lineage>
        <taxon>Bacteria</taxon>
        <taxon>Pseudomonadati</taxon>
        <taxon>Pseudomonadota</taxon>
        <taxon>Betaproteobacteria</taxon>
        <taxon>Burkholderiales</taxon>
        <taxon>Sphaerotilaceae</taxon>
        <taxon>Pseudaquabacterium</taxon>
    </lineage>
</organism>
<evidence type="ECO:0000259" key="3">
    <source>
        <dbReference type="Pfam" id="PF13719"/>
    </source>
</evidence>
<feature type="transmembrane region" description="Helical" evidence="2">
    <location>
        <begin position="195"/>
        <end position="219"/>
    </location>
</feature>
<name>A0A480AVT1_9BURK</name>
<gene>
    <name evidence="4" type="ORF">AQPW35_32980</name>
</gene>
<proteinExistence type="predicted"/>
<keyword evidence="2" id="KW-0812">Transmembrane</keyword>
<accession>A0A480AVT1</accession>
<reference evidence="5" key="1">
    <citation type="submission" date="2019-03" db="EMBL/GenBank/DDBJ databases">
        <title>Aquabacterium pictum sp.nov., the first bacteriochlorophyll a-containing freshwater bacterium in the genus Aquabacterium of the class Betaproteobacteria.</title>
        <authorList>
            <person name="Hirose S."/>
            <person name="Tank M."/>
            <person name="Hara E."/>
            <person name="Tamaki H."/>
            <person name="Takaichi S."/>
            <person name="Haruta S."/>
            <person name="Hanada S."/>
        </authorList>
    </citation>
    <scope>NUCLEOTIDE SEQUENCE [LARGE SCALE GENOMIC DNA]</scope>
    <source>
        <strain evidence="5">W35</strain>
    </source>
</reference>
<dbReference type="NCBIfam" id="TIGR02098">
    <property type="entry name" value="MJ0042_CXXC"/>
    <property type="match status" value="1"/>
</dbReference>
<evidence type="ECO:0000256" key="2">
    <source>
        <dbReference type="SAM" id="Phobius"/>
    </source>
</evidence>
<sequence>MNLATRCLSCGTVFRVGEEQLLASDGWVRCGRCNGVFNAAEVLFDIDTGAPMRLDLPPAAPLPGGGPDTTAPLAAPTPDARPDPRFEPQFEPPPMAADLPEGVLLRAPSRETVDEPDEPIIITDHVPPPAPVAEPAPQVDDGPSLAPAPAPVVAVAEPMLAAASPALAPVQASPVQAAPSFLRQAERAAVWRQPLVRLGLAAGVVVLALGVLLQAALLWRDSLAAHLPPSAPALQALCKLAGCSVQPLRRIGQLAVESSGLNRLEGSPLYRLQLVLRNRADTAVMVPALDLTLTDPQGQLVARRVLPLAELGVAQTSLQPGQEMPIKVLMSTSERRVEGYTLELFYP</sequence>
<dbReference type="Pfam" id="PF13719">
    <property type="entry name" value="Zn_ribbon_5"/>
    <property type="match status" value="1"/>
</dbReference>
<dbReference type="InterPro" id="IPR021834">
    <property type="entry name" value="DUF3426"/>
</dbReference>
<evidence type="ECO:0000313" key="4">
    <source>
        <dbReference type="EMBL" id="GCL64217.1"/>
    </source>
</evidence>
<protein>
    <recommendedName>
        <fullName evidence="3">Zinc finger/thioredoxin putative domain-containing protein</fullName>
    </recommendedName>
</protein>
<dbReference type="RefSeq" id="WP_137733938.1">
    <property type="nucleotide sequence ID" value="NZ_BJCL01000008.1"/>
</dbReference>
<comment type="caution">
    <text evidence="4">The sequence shown here is derived from an EMBL/GenBank/DDBJ whole genome shotgun (WGS) entry which is preliminary data.</text>
</comment>
<feature type="region of interest" description="Disordered" evidence="1">
    <location>
        <begin position="56"/>
        <end position="81"/>
    </location>
</feature>
<evidence type="ECO:0000256" key="1">
    <source>
        <dbReference type="SAM" id="MobiDB-lite"/>
    </source>
</evidence>
<feature type="domain" description="Zinc finger/thioredoxin putative" evidence="3">
    <location>
        <begin position="3"/>
        <end position="39"/>
    </location>
</feature>
<evidence type="ECO:0000313" key="5">
    <source>
        <dbReference type="Proteomes" id="UP000301751"/>
    </source>
</evidence>
<feature type="compositionally biased region" description="Low complexity" evidence="1">
    <location>
        <begin position="68"/>
        <end position="78"/>
    </location>
</feature>
<keyword evidence="2" id="KW-1133">Transmembrane helix</keyword>
<dbReference type="OrthoDB" id="5294582at2"/>
<keyword evidence="5" id="KW-1185">Reference proteome</keyword>
<keyword evidence="2" id="KW-0472">Membrane</keyword>
<dbReference type="Pfam" id="PF11906">
    <property type="entry name" value="DUF3426"/>
    <property type="match status" value="1"/>
</dbReference>